<keyword evidence="1" id="KW-0436">Ligase</keyword>
<dbReference type="eggNOG" id="COG1181">
    <property type="taxonomic scope" value="Bacteria"/>
</dbReference>
<dbReference type="AlphaFoldDB" id="A0A073BB36"/>
<evidence type="ECO:0000313" key="7">
    <source>
        <dbReference type="Proteomes" id="UP000031419"/>
    </source>
</evidence>
<dbReference type="Pfam" id="PF13535">
    <property type="entry name" value="ATP-grasp_4"/>
    <property type="match status" value="1"/>
</dbReference>
<dbReference type="GO" id="GO:0005524">
    <property type="term" value="F:ATP binding"/>
    <property type="evidence" value="ECO:0007669"/>
    <property type="project" value="UniProtKB-UniRule"/>
</dbReference>
<dbReference type="Gene3D" id="3.30.470.20">
    <property type="entry name" value="ATP-grasp fold, B domain"/>
    <property type="match status" value="1"/>
</dbReference>
<dbReference type="PANTHER" id="PTHR43585">
    <property type="entry name" value="FUMIPYRROLE BIOSYNTHESIS PROTEIN C"/>
    <property type="match status" value="1"/>
</dbReference>
<organism evidence="6 7">
    <name type="scientific">Saccharopolyspora rectivirgula</name>
    <dbReference type="NCBI Taxonomy" id="28042"/>
    <lineage>
        <taxon>Bacteria</taxon>
        <taxon>Bacillati</taxon>
        <taxon>Actinomycetota</taxon>
        <taxon>Actinomycetes</taxon>
        <taxon>Pseudonocardiales</taxon>
        <taxon>Pseudonocardiaceae</taxon>
        <taxon>Saccharopolyspora</taxon>
    </lineage>
</organism>
<dbReference type="PANTHER" id="PTHR43585:SF2">
    <property type="entry name" value="ATP-GRASP ENZYME FSQD"/>
    <property type="match status" value="1"/>
</dbReference>
<proteinExistence type="predicted"/>
<name>A0A073BB36_9PSEU</name>
<dbReference type="PROSITE" id="PS50975">
    <property type="entry name" value="ATP_GRASP"/>
    <property type="match status" value="1"/>
</dbReference>
<dbReference type="InterPro" id="IPR011761">
    <property type="entry name" value="ATP-grasp"/>
</dbReference>
<gene>
    <name evidence="6" type="ORF">GU90_07245</name>
</gene>
<dbReference type="SUPFAM" id="SSF56059">
    <property type="entry name" value="Glutathione synthetase ATP-binding domain-like"/>
    <property type="match status" value="1"/>
</dbReference>
<accession>A0A073BB36</accession>
<dbReference type="GO" id="GO:0046872">
    <property type="term" value="F:metal ion binding"/>
    <property type="evidence" value="ECO:0007669"/>
    <property type="project" value="InterPro"/>
</dbReference>
<keyword evidence="2 4" id="KW-0547">Nucleotide-binding</keyword>
<dbReference type="EMBL" id="JNVU01000017">
    <property type="protein sequence ID" value="KEI44994.1"/>
    <property type="molecule type" value="Genomic_DNA"/>
</dbReference>
<keyword evidence="3 4" id="KW-0067">ATP-binding</keyword>
<protein>
    <submittedName>
        <fullName evidence="6">Biotin carboxylase</fullName>
    </submittedName>
</protein>
<dbReference type="InterPro" id="IPR052032">
    <property type="entry name" value="ATP-dep_AA_Ligase"/>
</dbReference>
<evidence type="ECO:0000256" key="4">
    <source>
        <dbReference type="PROSITE-ProRule" id="PRU00409"/>
    </source>
</evidence>
<evidence type="ECO:0000259" key="5">
    <source>
        <dbReference type="PROSITE" id="PS50975"/>
    </source>
</evidence>
<dbReference type="Proteomes" id="UP000031419">
    <property type="component" value="Unassembled WGS sequence"/>
</dbReference>
<dbReference type="GO" id="GO:0016874">
    <property type="term" value="F:ligase activity"/>
    <property type="evidence" value="ECO:0007669"/>
    <property type="project" value="UniProtKB-KW"/>
</dbReference>
<reference evidence="6 7" key="1">
    <citation type="submission" date="2014-06" db="EMBL/GenBank/DDBJ databases">
        <title>Saccharopolyspora rectivirgula DSM-43113 Genome sequencing.</title>
        <authorList>
            <person name="Barrera C."/>
            <person name="Millon L."/>
            <person name="Rognon B."/>
            <person name="Zaugg C."/>
            <person name="Monod M."/>
        </authorList>
    </citation>
    <scope>NUCLEOTIDE SEQUENCE [LARGE SCALE GENOMIC DNA]</scope>
    <source>
        <strain evidence="6 7">DSM 43113</strain>
    </source>
</reference>
<dbReference type="InterPro" id="IPR005479">
    <property type="entry name" value="CPAse_ATP-bd"/>
</dbReference>
<evidence type="ECO:0000256" key="2">
    <source>
        <dbReference type="ARBA" id="ARBA00022741"/>
    </source>
</evidence>
<evidence type="ECO:0000313" key="6">
    <source>
        <dbReference type="EMBL" id="KEI44994.1"/>
    </source>
</evidence>
<evidence type="ECO:0000256" key="1">
    <source>
        <dbReference type="ARBA" id="ARBA00022598"/>
    </source>
</evidence>
<keyword evidence="7" id="KW-1185">Reference proteome</keyword>
<sequence>MADQTRNVFVLGLDDRNLALMQNLPNASSLRFHRLLTREELMYVEAPVGELLDRARDELNSFDSTIDAIVGYWDFPVSSMVPVLCREYGLPGPSLEAVLKCEHKYWSRIEQRKVALSFPPFELVSLENDPEPPRLNYPYWLKPVKSYSSAFAYKISSAEQFHQAAQEIRTGMEYIGEAFDHFLDQAEVPAEVAAAGGSACLAEEQVSGQQITAEGYSYRGRPHVYGIIDSICYPDTPSFLRYQYPTQLPGEIVQRVTDVSCRVIKQIGLDNSAFNIEFFWDGERDRINILEINPRISQSHAPLFTYVDGVPNHHCVVRVALGEDPHMPRQRGEHRSAAKWFWRTFSDGVAERVPSAEDVQRVQEEVPSAVVDIIAERDRRLSELPAQDSYSYELAAIYLGAPDQEQLRTKYQKCRELLPFEIK</sequence>
<evidence type="ECO:0000256" key="3">
    <source>
        <dbReference type="ARBA" id="ARBA00022840"/>
    </source>
</evidence>
<feature type="domain" description="ATP-grasp" evidence="5">
    <location>
        <begin position="108"/>
        <end position="321"/>
    </location>
</feature>
<dbReference type="PROSITE" id="PS00867">
    <property type="entry name" value="CPSASE_2"/>
    <property type="match status" value="1"/>
</dbReference>
<comment type="caution">
    <text evidence="6">The sequence shown here is derived from an EMBL/GenBank/DDBJ whole genome shotgun (WGS) entry which is preliminary data.</text>
</comment>
<dbReference type="RefSeq" id="WP_029722133.1">
    <property type="nucleotide sequence ID" value="NZ_JAJUIW010000006.1"/>
</dbReference>
<dbReference type="STRING" id="28042.GU90_07245"/>